<proteinExistence type="predicted"/>
<reference evidence="1" key="1">
    <citation type="submission" date="2024-02" db="EMBL/GenBank/DDBJ databases">
        <authorList>
            <consortium name="ELIXIR-Norway"/>
            <consortium name="Elixir Norway"/>
        </authorList>
    </citation>
    <scope>NUCLEOTIDE SEQUENCE</scope>
</reference>
<organism evidence="1 2">
    <name type="scientific">Sphagnum jensenii</name>
    <dbReference type="NCBI Taxonomy" id="128206"/>
    <lineage>
        <taxon>Eukaryota</taxon>
        <taxon>Viridiplantae</taxon>
        <taxon>Streptophyta</taxon>
        <taxon>Embryophyta</taxon>
        <taxon>Bryophyta</taxon>
        <taxon>Sphagnophytina</taxon>
        <taxon>Sphagnopsida</taxon>
        <taxon>Sphagnales</taxon>
        <taxon>Sphagnaceae</taxon>
        <taxon>Sphagnum</taxon>
    </lineage>
</organism>
<gene>
    <name evidence="1" type="ORF">CSSPJE1EN1_LOCUS17944</name>
</gene>
<sequence length="66" mass="6784">MEIGLDAGWTTLVPLQVEDSPSGAWMPGRAAGAGGPTSDLISSSSSTVCFFSGWHHMLQPASSSAF</sequence>
<name>A0ABP0X025_9BRYO</name>
<dbReference type="Proteomes" id="UP001497444">
    <property type="component" value="Chromosome 4"/>
</dbReference>
<protein>
    <submittedName>
        <fullName evidence="1">Uncharacterized protein</fullName>
    </submittedName>
</protein>
<keyword evidence="2" id="KW-1185">Reference proteome</keyword>
<dbReference type="EMBL" id="OZ020099">
    <property type="protein sequence ID" value="CAK9272466.1"/>
    <property type="molecule type" value="Genomic_DNA"/>
</dbReference>
<evidence type="ECO:0000313" key="2">
    <source>
        <dbReference type="Proteomes" id="UP001497444"/>
    </source>
</evidence>
<accession>A0ABP0X025</accession>
<evidence type="ECO:0000313" key="1">
    <source>
        <dbReference type="EMBL" id="CAK9272466.1"/>
    </source>
</evidence>